<protein>
    <submittedName>
        <fullName evidence="2">Uncharacterized protein</fullName>
    </submittedName>
</protein>
<keyword evidence="1" id="KW-0812">Transmembrane</keyword>
<accession>A0A1Z8BCB2</accession>
<evidence type="ECO:0000313" key="3">
    <source>
        <dbReference type="Proteomes" id="UP000196102"/>
    </source>
</evidence>
<reference evidence="3" key="1">
    <citation type="journal article" date="2017" name="Proc. Natl. Acad. Sci. U.S.A.">
        <title>Simulation of Deepwater Horizon oil plume reveals substrate specialization within a complex community of hydrocarbon-degraders.</title>
        <authorList>
            <person name="Hu P."/>
            <person name="Dubinsky E.A."/>
            <person name="Probst A.J."/>
            <person name="Wang J."/>
            <person name="Sieber C.M.K."/>
            <person name="Tom L.M."/>
            <person name="Gardinali P."/>
            <person name="Banfield J.F."/>
            <person name="Atlas R.M."/>
            <person name="Andersen G.L."/>
        </authorList>
    </citation>
    <scope>NUCLEOTIDE SEQUENCE [LARGE SCALE GENOMIC DNA]</scope>
</reference>
<gene>
    <name evidence="2" type="ORF">A9Q93_01670</name>
</gene>
<sequence length="121" mass="14200">MFLSKILSFFDGAYKVKITIKLDDSSRKIMESLVNSSFYSGNVSLYDGYFIPKGRFLSQTQIYLSTSKDNFYVLRNDQKFMPLRYRLFLAFIVTLVFCIKPMSNGAFYLFFLVPSFFLVDY</sequence>
<keyword evidence="1" id="KW-1133">Transmembrane helix</keyword>
<dbReference type="AlphaFoldDB" id="A0A1Z8BCB2"/>
<evidence type="ECO:0000313" key="2">
    <source>
        <dbReference type="EMBL" id="OUS20137.1"/>
    </source>
</evidence>
<feature type="transmembrane region" description="Helical" evidence="1">
    <location>
        <begin position="87"/>
        <end position="111"/>
    </location>
</feature>
<organism evidence="2 3">
    <name type="scientific">Nonlabens dokdonensis</name>
    <dbReference type="NCBI Taxonomy" id="328515"/>
    <lineage>
        <taxon>Bacteria</taxon>
        <taxon>Pseudomonadati</taxon>
        <taxon>Bacteroidota</taxon>
        <taxon>Flavobacteriia</taxon>
        <taxon>Flavobacteriales</taxon>
        <taxon>Flavobacteriaceae</taxon>
        <taxon>Nonlabens</taxon>
    </lineage>
</organism>
<dbReference type="Proteomes" id="UP000196102">
    <property type="component" value="Unassembled WGS sequence"/>
</dbReference>
<keyword evidence="1" id="KW-0472">Membrane</keyword>
<evidence type="ECO:0000256" key="1">
    <source>
        <dbReference type="SAM" id="Phobius"/>
    </source>
</evidence>
<proteinExistence type="predicted"/>
<comment type="caution">
    <text evidence="2">The sequence shown here is derived from an EMBL/GenBank/DDBJ whole genome shotgun (WGS) entry which is preliminary data.</text>
</comment>
<dbReference type="EMBL" id="MAAX01000028">
    <property type="protein sequence ID" value="OUS20137.1"/>
    <property type="molecule type" value="Genomic_DNA"/>
</dbReference>
<name>A0A1Z8BCB2_9FLAO</name>